<keyword evidence="2" id="KW-0813">Transport</keyword>
<dbReference type="FunFam" id="1.20.5.620:FF:000004">
    <property type="entry name" value="V-type proton ATPase subunit G"/>
    <property type="match status" value="1"/>
</dbReference>
<name>A0A2A2J4S9_9BILA</name>
<dbReference type="GO" id="GO:0046961">
    <property type="term" value="F:proton-transporting ATPase activity, rotational mechanism"/>
    <property type="evidence" value="ECO:0007669"/>
    <property type="project" value="InterPro"/>
</dbReference>
<dbReference type="Pfam" id="PF12739">
    <property type="entry name" value="TRAPPC-Trs85"/>
    <property type="match status" value="2"/>
</dbReference>
<keyword evidence="3" id="KW-0375">Hydrogen ion transport</keyword>
<dbReference type="Pfam" id="PF24545">
    <property type="entry name" value="Ig_TPPC8_1st"/>
    <property type="match status" value="1"/>
</dbReference>
<evidence type="ECO:0000259" key="9">
    <source>
        <dbReference type="Pfam" id="PF24545"/>
    </source>
</evidence>
<protein>
    <recommendedName>
        <fullName evidence="6">Probable V-type proton ATPase subunit G</fullName>
    </recommendedName>
    <alternativeName>
        <fullName evidence="7">Vacuolar proton pump subunit G</fullName>
    </alternativeName>
</protein>
<evidence type="ECO:0000256" key="5">
    <source>
        <dbReference type="ARBA" id="ARBA00054434"/>
    </source>
</evidence>
<dbReference type="GO" id="GO:1990072">
    <property type="term" value="C:TRAPPIII protein complex"/>
    <property type="evidence" value="ECO:0007669"/>
    <property type="project" value="TreeGrafter"/>
</dbReference>
<proteinExistence type="inferred from homology"/>
<dbReference type="PANTHER" id="PTHR12975">
    <property type="entry name" value="TRANSPORT PROTEIN TRAPP"/>
    <property type="match status" value="1"/>
</dbReference>
<dbReference type="GO" id="GO:0016471">
    <property type="term" value="C:vacuolar proton-transporting V-type ATPase complex"/>
    <property type="evidence" value="ECO:0007669"/>
    <property type="project" value="InterPro"/>
</dbReference>
<keyword evidence="11" id="KW-1185">Reference proteome</keyword>
<organism evidence="10 11">
    <name type="scientific">Diploscapter pachys</name>
    <dbReference type="NCBI Taxonomy" id="2018661"/>
    <lineage>
        <taxon>Eukaryota</taxon>
        <taxon>Metazoa</taxon>
        <taxon>Ecdysozoa</taxon>
        <taxon>Nematoda</taxon>
        <taxon>Chromadorea</taxon>
        <taxon>Rhabditida</taxon>
        <taxon>Rhabditina</taxon>
        <taxon>Rhabditomorpha</taxon>
        <taxon>Rhabditoidea</taxon>
        <taxon>Rhabditidae</taxon>
        <taxon>Diploscapter</taxon>
    </lineage>
</organism>
<evidence type="ECO:0000256" key="8">
    <source>
        <dbReference type="SAM" id="Coils"/>
    </source>
</evidence>
<evidence type="ECO:0000256" key="7">
    <source>
        <dbReference type="ARBA" id="ARBA00082214"/>
    </source>
</evidence>
<evidence type="ECO:0000256" key="2">
    <source>
        <dbReference type="ARBA" id="ARBA00022448"/>
    </source>
</evidence>
<evidence type="ECO:0000313" key="10">
    <source>
        <dbReference type="EMBL" id="PAV56492.1"/>
    </source>
</evidence>
<reference evidence="10 11" key="1">
    <citation type="journal article" date="2017" name="Curr. Biol.">
        <title>Genome architecture and evolution of a unichromosomal asexual nematode.</title>
        <authorList>
            <person name="Fradin H."/>
            <person name="Zegar C."/>
            <person name="Gutwein M."/>
            <person name="Lucas J."/>
            <person name="Kovtun M."/>
            <person name="Corcoran D."/>
            <person name="Baugh L.R."/>
            <person name="Kiontke K."/>
            <person name="Gunsalus K."/>
            <person name="Fitch D.H."/>
            <person name="Piano F."/>
        </authorList>
    </citation>
    <scope>NUCLEOTIDE SEQUENCE [LARGE SCALE GENOMIC DNA]</scope>
    <source>
        <strain evidence="10">PF1309</strain>
    </source>
</reference>
<evidence type="ECO:0000256" key="4">
    <source>
        <dbReference type="ARBA" id="ARBA00023065"/>
    </source>
</evidence>
<comment type="similarity">
    <text evidence="1">Belongs to the V-ATPase G subunit family.</text>
</comment>
<sequence>MERPLVALLTSPIAESRAASRGFTSVSQLLTAFGSHQIQLRDPTSPQPTQTTVSLDFRDLRKEGHLLSLSVLPHVLHESLASSSSLDVGVQRFLSCVQRWAEPVEQETLRHFIACVFIVSPHDENPMSELSKLVQTQHTMQHSSMERGVTPAFCASPRWMTPNTMKHYILLCDTTADDPNLSEQVFTQMCSFYGPDSCDMIKLGNSMEETEQEDLWAEEEQYELLLQRGLERARRHAAMKAAEAESAQTASQTVSTISPSYVLNSIPTTTTSHLASAKATRRLPATDREAVRIVIEKFATKNLTAHVEKLMRTLTEQTAARRGIIGSYSIESNEMQLRRLADLAFLFGLYAFAQQQYRTVKKDFENNEAYLYQATALEMCALTTYLGHVQLRQFPIHYLENAFVYLIQYGGRYTSIVRCAVNICRILLELAMPREAASLLTKLTNVPENDLCVAIVQSEAARCFSIAKRQRKASFYSVLAANRFFKADINHLAIACYRSCTAMYIDRQWGGIERQLYASLCNDASDATSAIEYSRRLLTSSIRQNLSDDVQKESLRTFIIIAQRALQSNDPRKLGFTLPCPQIEGDITVIYGEAPSSETARFYSTADWENLERAAFHAVAGPTTPFRLPSLVASSSTNNRRQRAVPVGERYRVLCPLHNPLAIPLSLTNLRLRIAHAATLDGSAPTGSTIHCLAIERLSIEPNSTILVELSAIPQANCKEFAVDGIEVQIESDDSQGQQKMSIQGVIPVRVRGQRLNNTPKEIKQMAYAKDERLSCTVVSSKWPLLDVKVFRPAPIKVFCDQAIKLIVDVENIGSEEVTSLACAIDSINTATVAVMEGENRVPCPETVFANSQAISTFKYSSPIGIRGKIRMLFDMKAPEVECENYSMPVMLAYRGTESGQVRHWRIQLEFAVQSLLSAELTSLDSFSLYSLNLKNCLSADVLARVELQRIRMASPNKKGLKLSSNQQIVLESGQSYAVCLSAGSNLPNDPIQFVPSIDCPKWVDNEAGRQNEANLFAVLWKANIINADGQNMCLVGETIIRDPKASSIPEDTLSMSEKGLDDSTQENIPANMPLQINCSRLPPVYHSFKAKRICEVPFSFVISNKNELNRDANVVIRFVPKVREQVNSLAQLAPDNRQQYMVDRSQLSAQIKAGASEKFNFVVKVWQPSVYELGGSQFIMEAQLGEEKFTQKVNPLFDLSDMASQTQGIQQLLQAEKRAADKINEARKRKLQRMKQAKQEAQSEVEKFKLQREQQFKEFEQKYLGTKEDIEAKIREDTENEIEGMKRNVAANKQQVIVRLLQLVCDIKPQLHHNLILQKKLHGQFS</sequence>
<dbReference type="STRING" id="2018661.A0A2A2J4S9"/>
<comment type="caution">
    <text evidence="10">The sequence shown here is derived from an EMBL/GenBank/DDBJ whole genome shotgun (WGS) entry which is preliminary data.</text>
</comment>
<evidence type="ECO:0000313" key="11">
    <source>
        <dbReference type="Proteomes" id="UP000218231"/>
    </source>
</evidence>
<dbReference type="InterPro" id="IPR024420">
    <property type="entry name" value="TRAPP_III_complex_Trs85"/>
</dbReference>
<evidence type="ECO:0000256" key="3">
    <source>
        <dbReference type="ARBA" id="ARBA00022781"/>
    </source>
</evidence>
<dbReference type="InterPro" id="IPR005124">
    <property type="entry name" value="V-ATPase_G"/>
</dbReference>
<gene>
    <name evidence="10" type="ORF">WR25_00203</name>
</gene>
<dbReference type="PANTHER" id="PTHR12975:SF6">
    <property type="entry name" value="TRAFFICKING PROTEIN PARTICLE COMPLEX SUBUNIT 8"/>
    <property type="match status" value="1"/>
</dbReference>
<evidence type="ECO:0000256" key="6">
    <source>
        <dbReference type="ARBA" id="ARBA00070900"/>
    </source>
</evidence>
<dbReference type="Pfam" id="PF03179">
    <property type="entry name" value="V-ATPase_G"/>
    <property type="match status" value="1"/>
</dbReference>
<feature type="domain" description="TPPC8 first Ig-like" evidence="9">
    <location>
        <begin position="606"/>
        <end position="790"/>
    </location>
</feature>
<dbReference type="InterPro" id="IPR058541">
    <property type="entry name" value="Ig_TPPC8_1st"/>
</dbReference>
<accession>A0A2A2J4S9</accession>
<dbReference type="Proteomes" id="UP000218231">
    <property type="component" value="Unassembled WGS sequence"/>
</dbReference>
<dbReference type="EMBL" id="LIAE01010699">
    <property type="protein sequence ID" value="PAV56492.1"/>
    <property type="molecule type" value="Genomic_DNA"/>
</dbReference>
<dbReference type="FunFam" id="1.20.5.2950:FF:000001">
    <property type="entry name" value="V-type proton ATPase subunit G"/>
    <property type="match status" value="1"/>
</dbReference>
<evidence type="ECO:0000256" key="1">
    <source>
        <dbReference type="ARBA" id="ARBA00010066"/>
    </source>
</evidence>
<keyword evidence="8" id="KW-0175">Coiled coil</keyword>
<dbReference type="NCBIfam" id="TIGR01147">
    <property type="entry name" value="V_ATP_synt_G"/>
    <property type="match status" value="1"/>
</dbReference>
<keyword evidence="4" id="KW-0406">Ion transport</keyword>
<dbReference type="Gene3D" id="1.20.5.2950">
    <property type="match status" value="1"/>
</dbReference>
<feature type="coiled-coil region" evidence="8">
    <location>
        <begin position="1210"/>
        <end position="1296"/>
    </location>
</feature>
<comment type="function">
    <text evidence="5">Subunit of the V1 complex of vacuolar(H+)-ATPase (V-ATPase), a multisubunit enzyme composed of a peripheral complex (V1) that hydrolyzes ATP and a membrane integral complex (V0) that translocates protons. V-ATPase is responsible for acidifying and maintaining the pH of intracellular compartments and in some cell types, is targeted to the plasma membrane, where it is responsible for acidifying the extracellular environment. In neurons, required for necrotic cell death by promoting intracellular acidification.</text>
</comment>
<dbReference type="OrthoDB" id="203724at2759"/>